<dbReference type="OrthoDB" id="10037560at2759"/>
<proteinExistence type="predicted"/>
<keyword evidence="2" id="KW-1185">Reference proteome</keyword>
<feature type="compositionally biased region" description="Basic and acidic residues" evidence="1">
    <location>
        <begin position="55"/>
        <end position="65"/>
    </location>
</feature>
<feature type="compositionally biased region" description="Polar residues" evidence="1">
    <location>
        <begin position="1"/>
        <end position="11"/>
    </location>
</feature>
<evidence type="ECO:0000313" key="3">
    <source>
        <dbReference type="RefSeq" id="XP_019627215.1"/>
    </source>
</evidence>
<accession>A0A6P4YDH2</accession>
<gene>
    <name evidence="3" type="primary">LOC109472074</name>
</gene>
<feature type="region of interest" description="Disordered" evidence="1">
    <location>
        <begin position="1"/>
        <end position="74"/>
    </location>
</feature>
<dbReference type="RefSeq" id="XP_019627215.1">
    <property type="nucleotide sequence ID" value="XM_019771656.1"/>
</dbReference>
<dbReference type="AlphaFoldDB" id="A0A6P4YDH2"/>
<dbReference type="GeneID" id="109472074"/>
<sequence>MSVISETSSGRPKTRVHVTVRTTADGDPQIVNVRVSPPNSSTSLAEAFREPPQPPERDEPKKDQSGPEYTWQLKPQDSKMQTLYNFNEVAIPPKNQFYPSDETSHEKLKLLYGDSKISPCCDNCSSPCCCPACSCQSCVIL</sequence>
<reference evidence="3" key="1">
    <citation type="submission" date="2025-08" db="UniProtKB">
        <authorList>
            <consortium name="RefSeq"/>
        </authorList>
    </citation>
    <scope>IDENTIFICATION</scope>
    <source>
        <tissue evidence="3">Gonad</tissue>
    </source>
</reference>
<dbReference type="Proteomes" id="UP000515135">
    <property type="component" value="Unplaced"/>
</dbReference>
<evidence type="ECO:0000313" key="2">
    <source>
        <dbReference type="Proteomes" id="UP000515135"/>
    </source>
</evidence>
<evidence type="ECO:0000256" key="1">
    <source>
        <dbReference type="SAM" id="MobiDB-lite"/>
    </source>
</evidence>
<name>A0A6P4YDH2_BRABE</name>
<protein>
    <submittedName>
        <fullName evidence="3">Uncharacterized protein LOC109472074 isoform X2</fullName>
    </submittedName>
</protein>
<organism evidence="2 3">
    <name type="scientific">Branchiostoma belcheri</name>
    <name type="common">Amphioxus</name>
    <dbReference type="NCBI Taxonomy" id="7741"/>
    <lineage>
        <taxon>Eukaryota</taxon>
        <taxon>Metazoa</taxon>
        <taxon>Chordata</taxon>
        <taxon>Cephalochordata</taxon>
        <taxon>Leptocardii</taxon>
        <taxon>Amphioxiformes</taxon>
        <taxon>Branchiostomatidae</taxon>
        <taxon>Branchiostoma</taxon>
    </lineage>
</organism>